<sequence length="173" mass="18789">MDATHRQGVIIIMNALSKTFACVVLAGLTGCTLVPSHSPVPKPPAQAVRLIMLAANADGGGKNCNFPAKDETVYLNNKDHDCTNDEMSFIKLDNVRSAMKIYLESRDCNDSGGWVFGLETYIDPLTTPWISIDQLRSKPVGTMISRGVVVIREYNGGENIKGKLSCVRVDVSS</sequence>
<dbReference type="Proteomes" id="UP000271866">
    <property type="component" value="Unassembled WGS sequence"/>
</dbReference>
<reference evidence="1 2" key="1">
    <citation type="submission" date="2018-08" db="EMBL/GenBank/DDBJ databases">
        <title>Recombination of ecologically and evolutionarily significant loci maintains genetic cohesion in the Pseudomonas syringae species complex.</title>
        <authorList>
            <person name="Dillon M."/>
            <person name="Thakur S."/>
            <person name="Almeida R.N.D."/>
            <person name="Weir B.S."/>
            <person name="Guttman D.S."/>
        </authorList>
    </citation>
    <scope>NUCLEOTIDE SEQUENCE [LARGE SCALE GENOMIC DNA]</scope>
    <source>
        <strain evidence="1 2">ICMP 11296</strain>
    </source>
</reference>
<accession>A0A3M4PBF9</accession>
<proteinExistence type="predicted"/>
<evidence type="ECO:0000313" key="1">
    <source>
        <dbReference type="EMBL" id="RMQ75154.1"/>
    </source>
</evidence>
<name>A0A3M4PBF9_PSEVI</name>
<organism evidence="1 2">
    <name type="scientific">Pseudomonas viridiflava</name>
    <name type="common">Phytomonas viridiflava</name>
    <dbReference type="NCBI Taxonomy" id="33069"/>
    <lineage>
        <taxon>Bacteria</taxon>
        <taxon>Pseudomonadati</taxon>
        <taxon>Pseudomonadota</taxon>
        <taxon>Gammaproteobacteria</taxon>
        <taxon>Pseudomonadales</taxon>
        <taxon>Pseudomonadaceae</taxon>
        <taxon>Pseudomonas</taxon>
    </lineage>
</organism>
<gene>
    <name evidence="1" type="ORF">ALP98_100452</name>
</gene>
<protein>
    <submittedName>
        <fullName evidence="1">Putative lipoprotein</fullName>
    </submittedName>
</protein>
<dbReference type="PROSITE" id="PS51257">
    <property type="entry name" value="PROKAR_LIPOPROTEIN"/>
    <property type="match status" value="1"/>
</dbReference>
<dbReference type="AlphaFoldDB" id="A0A3M4PBF9"/>
<keyword evidence="1" id="KW-0449">Lipoprotein</keyword>
<evidence type="ECO:0000313" key="2">
    <source>
        <dbReference type="Proteomes" id="UP000271866"/>
    </source>
</evidence>
<comment type="caution">
    <text evidence="1">The sequence shown here is derived from an EMBL/GenBank/DDBJ whole genome shotgun (WGS) entry which is preliminary data.</text>
</comment>
<dbReference type="EMBL" id="RBRK01000096">
    <property type="protein sequence ID" value="RMQ75154.1"/>
    <property type="molecule type" value="Genomic_DNA"/>
</dbReference>